<proteinExistence type="predicted"/>
<sequence length="125" mass="14013">MISVRGFCDVNVCFDRANIGLLKNTCHMLYNLGYRTIAINTICDGSDLEPKKNKKKGGPQEKQGDIIPEPNFGDLVKEFNGKIAIYHRLTVSIDNQMQAHKLSQSANAKKYTILSIIPRTQVAFQ</sequence>
<feature type="non-terminal residue" evidence="2">
    <location>
        <position position="1"/>
    </location>
</feature>
<evidence type="ECO:0000313" key="2">
    <source>
        <dbReference type="EMBL" id="KAJ9597439.1"/>
    </source>
</evidence>
<dbReference type="InterPro" id="IPR002738">
    <property type="entry name" value="RNase_P_p30"/>
</dbReference>
<dbReference type="GO" id="GO:0008033">
    <property type="term" value="P:tRNA processing"/>
    <property type="evidence" value="ECO:0007669"/>
    <property type="project" value="InterPro"/>
</dbReference>
<dbReference type="AlphaFoldDB" id="A0AAD8AED8"/>
<dbReference type="Pfam" id="PF01876">
    <property type="entry name" value="RNase_P_p30"/>
    <property type="match status" value="1"/>
</dbReference>
<evidence type="ECO:0000256" key="1">
    <source>
        <dbReference type="SAM" id="MobiDB-lite"/>
    </source>
</evidence>
<feature type="region of interest" description="Disordered" evidence="1">
    <location>
        <begin position="45"/>
        <end position="69"/>
    </location>
</feature>
<reference evidence="2" key="1">
    <citation type="journal article" date="2023" name="IScience">
        <title>Live-bearing cockroach genome reveals convergent evolutionary mechanisms linked to viviparity in insects and beyond.</title>
        <authorList>
            <person name="Fouks B."/>
            <person name="Harrison M.C."/>
            <person name="Mikhailova A.A."/>
            <person name="Marchal E."/>
            <person name="English S."/>
            <person name="Carruthers M."/>
            <person name="Jennings E.C."/>
            <person name="Chiamaka E.L."/>
            <person name="Frigard R.A."/>
            <person name="Pippel M."/>
            <person name="Attardo G.M."/>
            <person name="Benoit J.B."/>
            <person name="Bornberg-Bauer E."/>
            <person name="Tobe S.S."/>
        </authorList>
    </citation>
    <scope>NUCLEOTIDE SEQUENCE</scope>
    <source>
        <strain evidence="2">Stay&amp;Tobe</strain>
    </source>
</reference>
<name>A0AAD8AED8_DIPPU</name>
<protein>
    <submittedName>
        <fullName evidence="2">Uncharacterized protein</fullName>
    </submittedName>
</protein>
<keyword evidence="3" id="KW-1185">Reference proteome</keyword>
<evidence type="ECO:0000313" key="3">
    <source>
        <dbReference type="Proteomes" id="UP001233999"/>
    </source>
</evidence>
<dbReference type="EMBL" id="JASPKZ010001608">
    <property type="protein sequence ID" value="KAJ9597439.1"/>
    <property type="molecule type" value="Genomic_DNA"/>
</dbReference>
<reference evidence="2" key="2">
    <citation type="submission" date="2023-05" db="EMBL/GenBank/DDBJ databases">
        <authorList>
            <person name="Fouks B."/>
        </authorList>
    </citation>
    <scope>NUCLEOTIDE SEQUENCE</scope>
    <source>
        <strain evidence="2">Stay&amp;Tobe</strain>
        <tissue evidence="2">Testes</tissue>
    </source>
</reference>
<accession>A0AAD8AED8</accession>
<gene>
    <name evidence="2" type="ORF">L9F63_011696</name>
</gene>
<comment type="caution">
    <text evidence="2">The sequence shown here is derived from an EMBL/GenBank/DDBJ whole genome shotgun (WGS) entry which is preliminary data.</text>
</comment>
<dbReference type="Proteomes" id="UP001233999">
    <property type="component" value="Unassembled WGS sequence"/>
</dbReference>
<organism evidence="2 3">
    <name type="scientific">Diploptera punctata</name>
    <name type="common">Pacific beetle cockroach</name>
    <dbReference type="NCBI Taxonomy" id="6984"/>
    <lineage>
        <taxon>Eukaryota</taxon>
        <taxon>Metazoa</taxon>
        <taxon>Ecdysozoa</taxon>
        <taxon>Arthropoda</taxon>
        <taxon>Hexapoda</taxon>
        <taxon>Insecta</taxon>
        <taxon>Pterygota</taxon>
        <taxon>Neoptera</taxon>
        <taxon>Polyneoptera</taxon>
        <taxon>Dictyoptera</taxon>
        <taxon>Blattodea</taxon>
        <taxon>Blaberoidea</taxon>
        <taxon>Blaberidae</taxon>
        <taxon>Diplopterinae</taxon>
        <taxon>Diploptera</taxon>
    </lineage>
</organism>